<dbReference type="Proteomes" id="UP001281410">
    <property type="component" value="Unassembled WGS sequence"/>
</dbReference>
<gene>
    <name evidence="2" type="ORF">Dsin_030420</name>
</gene>
<feature type="domain" description="Endonuclease/exonuclease/phosphatase" evidence="1">
    <location>
        <begin position="4"/>
        <end position="139"/>
    </location>
</feature>
<dbReference type="SUPFAM" id="SSF56219">
    <property type="entry name" value="DNase I-like"/>
    <property type="match status" value="1"/>
</dbReference>
<dbReference type="Pfam" id="PF03372">
    <property type="entry name" value="Exo_endo_phos"/>
    <property type="match status" value="1"/>
</dbReference>
<dbReference type="InterPro" id="IPR036691">
    <property type="entry name" value="Endo/exonu/phosph_ase_sf"/>
</dbReference>
<accession>A0AAD9ZL27</accession>
<dbReference type="GO" id="GO:0003824">
    <property type="term" value="F:catalytic activity"/>
    <property type="evidence" value="ECO:0007669"/>
    <property type="project" value="InterPro"/>
</dbReference>
<evidence type="ECO:0000259" key="1">
    <source>
        <dbReference type="Pfam" id="PF03372"/>
    </source>
</evidence>
<dbReference type="PANTHER" id="PTHR35218">
    <property type="entry name" value="RNASE H DOMAIN-CONTAINING PROTEIN"/>
    <property type="match status" value="1"/>
</dbReference>
<proteinExistence type="predicted"/>
<reference evidence="2" key="1">
    <citation type="journal article" date="2023" name="Plant J.">
        <title>Genome sequences and population genomics provide insights into the demographic history, inbreeding, and mutation load of two 'living fossil' tree species of Dipteronia.</title>
        <authorList>
            <person name="Feng Y."/>
            <person name="Comes H.P."/>
            <person name="Chen J."/>
            <person name="Zhu S."/>
            <person name="Lu R."/>
            <person name="Zhang X."/>
            <person name="Li P."/>
            <person name="Qiu J."/>
            <person name="Olsen K.M."/>
            <person name="Qiu Y."/>
        </authorList>
    </citation>
    <scope>NUCLEOTIDE SEQUENCE</scope>
    <source>
        <strain evidence="2">NBL</strain>
    </source>
</reference>
<comment type="caution">
    <text evidence="2">The sequence shown here is derived from an EMBL/GenBank/DDBJ whole genome shotgun (WGS) entry which is preliminary data.</text>
</comment>
<evidence type="ECO:0000313" key="3">
    <source>
        <dbReference type="Proteomes" id="UP001281410"/>
    </source>
</evidence>
<sequence length="153" mass="17630">MIILSWNVRGLGNPRAFLALKKLLKRFSPSLIFLSETKLHKSEVERFRCLLGFEGVFQVDIEGKSGGLLMFWKDWDVAVQSFSKGHIDVRVKMDNGVLWRFSGFYGSPTQSNRAASWELLKRLMSVDNLSWVCGGDFNEILQRKNKEVPIDRF</sequence>
<dbReference type="InterPro" id="IPR005135">
    <property type="entry name" value="Endo/exonuclease/phosphatase"/>
</dbReference>
<evidence type="ECO:0000313" key="2">
    <source>
        <dbReference type="EMBL" id="KAK3183134.1"/>
    </source>
</evidence>
<organism evidence="2 3">
    <name type="scientific">Dipteronia sinensis</name>
    <dbReference type="NCBI Taxonomy" id="43782"/>
    <lineage>
        <taxon>Eukaryota</taxon>
        <taxon>Viridiplantae</taxon>
        <taxon>Streptophyta</taxon>
        <taxon>Embryophyta</taxon>
        <taxon>Tracheophyta</taxon>
        <taxon>Spermatophyta</taxon>
        <taxon>Magnoliopsida</taxon>
        <taxon>eudicotyledons</taxon>
        <taxon>Gunneridae</taxon>
        <taxon>Pentapetalae</taxon>
        <taxon>rosids</taxon>
        <taxon>malvids</taxon>
        <taxon>Sapindales</taxon>
        <taxon>Sapindaceae</taxon>
        <taxon>Hippocastanoideae</taxon>
        <taxon>Acereae</taxon>
        <taxon>Dipteronia</taxon>
    </lineage>
</organism>
<name>A0AAD9ZL27_9ROSI</name>
<keyword evidence="3" id="KW-1185">Reference proteome</keyword>
<dbReference type="PANTHER" id="PTHR35218:SF9">
    <property type="entry name" value="ENDONUCLEASE_EXONUCLEASE_PHOSPHATASE DOMAIN-CONTAINING PROTEIN"/>
    <property type="match status" value="1"/>
</dbReference>
<protein>
    <recommendedName>
        <fullName evidence="1">Endonuclease/exonuclease/phosphatase domain-containing protein</fullName>
    </recommendedName>
</protein>
<dbReference type="AlphaFoldDB" id="A0AAD9ZL27"/>
<dbReference type="Gene3D" id="3.60.10.10">
    <property type="entry name" value="Endonuclease/exonuclease/phosphatase"/>
    <property type="match status" value="1"/>
</dbReference>
<dbReference type="EMBL" id="JANJYJ010000010">
    <property type="protein sequence ID" value="KAK3183134.1"/>
    <property type="molecule type" value="Genomic_DNA"/>
</dbReference>